<name>A0A445BHT7_ARAHY</name>
<organism evidence="3 4">
    <name type="scientific">Arachis hypogaea</name>
    <name type="common">Peanut</name>
    <dbReference type="NCBI Taxonomy" id="3818"/>
    <lineage>
        <taxon>Eukaryota</taxon>
        <taxon>Viridiplantae</taxon>
        <taxon>Streptophyta</taxon>
        <taxon>Embryophyta</taxon>
        <taxon>Tracheophyta</taxon>
        <taxon>Spermatophyta</taxon>
        <taxon>Magnoliopsida</taxon>
        <taxon>eudicotyledons</taxon>
        <taxon>Gunneridae</taxon>
        <taxon>Pentapetalae</taxon>
        <taxon>rosids</taxon>
        <taxon>fabids</taxon>
        <taxon>Fabales</taxon>
        <taxon>Fabaceae</taxon>
        <taxon>Papilionoideae</taxon>
        <taxon>50 kb inversion clade</taxon>
        <taxon>dalbergioids sensu lato</taxon>
        <taxon>Dalbergieae</taxon>
        <taxon>Pterocarpus clade</taxon>
        <taxon>Arachis</taxon>
    </lineage>
</organism>
<keyword evidence="1" id="KW-0234">DNA repair</keyword>
<evidence type="ECO:0000259" key="2">
    <source>
        <dbReference type="Pfam" id="PF05970"/>
    </source>
</evidence>
<comment type="similarity">
    <text evidence="1">Belongs to the helicase family.</text>
</comment>
<comment type="catalytic activity">
    <reaction evidence="1">
        <text>ATP + H2O = ADP + phosphate + H(+)</text>
        <dbReference type="Rhea" id="RHEA:13065"/>
        <dbReference type="ChEBI" id="CHEBI:15377"/>
        <dbReference type="ChEBI" id="CHEBI:15378"/>
        <dbReference type="ChEBI" id="CHEBI:30616"/>
        <dbReference type="ChEBI" id="CHEBI:43474"/>
        <dbReference type="ChEBI" id="CHEBI:456216"/>
        <dbReference type="EC" id="5.6.2.3"/>
    </reaction>
</comment>
<comment type="caution">
    <text evidence="3">The sequence shown here is derived from an EMBL/GenBank/DDBJ whole genome shotgun (WGS) entry which is preliminary data.</text>
</comment>
<sequence>MVSRYCYEVLDKSLSDIMRFSLIYNKDLPFGGKVVVLGGDFRQILPIEIRYRSFNREFVLPLEVLSGAQTNKIYETLCRDNFFRSR</sequence>
<dbReference type="GO" id="GO:0016887">
    <property type="term" value="F:ATP hydrolysis activity"/>
    <property type="evidence" value="ECO:0007669"/>
    <property type="project" value="RHEA"/>
</dbReference>
<dbReference type="GO" id="GO:0006281">
    <property type="term" value="P:DNA repair"/>
    <property type="evidence" value="ECO:0007669"/>
    <property type="project" value="UniProtKB-KW"/>
</dbReference>
<dbReference type="Pfam" id="PF05970">
    <property type="entry name" value="PIF1"/>
    <property type="match status" value="1"/>
</dbReference>
<dbReference type="PANTHER" id="PTHR10492:SF57">
    <property type="entry name" value="ATP-DEPENDENT DNA HELICASE"/>
    <property type="match status" value="1"/>
</dbReference>
<keyword evidence="1" id="KW-0347">Helicase</keyword>
<feature type="domain" description="DNA helicase Pif1-like DEAD-box helicase" evidence="2">
    <location>
        <begin position="1"/>
        <end position="48"/>
    </location>
</feature>
<dbReference type="GO" id="GO:0043139">
    <property type="term" value="F:5'-3' DNA helicase activity"/>
    <property type="evidence" value="ECO:0007669"/>
    <property type="project" value="UniProtKB-EC"/>
</dbReference>
<dbReference type="EC" id="5.6.2.3" evidence="1"/>
<keyword evidence="1" id="KW-0067">ATP-binding</keyword>
<protein>
    <recommendedName>
        <fullName evidence="1">ATP-dependent DNA helicase</fullName>
        <ecNumber evidence="1">5.6.2.3</ecNumber>
    </recommendedName>
</protein>
<dbReference type="Proteomes" id="UP000289738">
    <property type="component" value="Chromosome A09"/>
</dbReference>
<dbReference type="AlphaFoldDB" id="A0A445BHT7"/>
<dbReference type="GO" id="GO:0006310">
    <property type="term" value="P:DNA recombination"/>
    <property type="evidence" value="ECO:0007669"/>
    <property type="project" value="UniProtKB-KW"/>
</dbReference>
<evidence type="ECO:0000313" key="4">
    <source>
        <dbReference type="Proteomes" id="UP000289738"/>
    </source>
</evidence>
<dbReference type="GO" id="GO:0000723">
    <property type="term" value="P:telomere maintenance"/>
    <property type="evidence" value="ECO:0007669"/>
    <property type="project" value="InterPro"/>
</dbReference>
<keyword evidence="4" id="KW-1185">Reference proteome</keyword>
<evidence type="ECO:0000256" key="1">
    <source>
        <dbReference type="RuleBase" id="RU363044"/>
    </source>
</evidence>
<keyword evidence="1" id="KW-0233">DNA recombination</keyword>
<evidence type="ECO:0000313" key="3">
    <source>
        <dbReference type="EMBL" id="RYR38181.1"/>
    </source>
</evidence>
<keyword evidence="1" id="KW-0227">DNA damage</keyword>
<dbReference type="PANTHER" id="PTHR10492">
    <property type="match status" value="1"/>
</dbReference>
<comment type="cofactor">
    <cofactor evidence="1">
        <name>Mg(2+)</name>
        <dbReference type="ChEBI" id="CHEBI:18420"/>
    </cofactor>
</comment>
<dbReference type="GO" id="GO:0005524">
    <property type="term" value="F:ATP binding"/>
    <property type="evidence" value="ECO:0007669"/>
    <property type="project" value="UniProtKB-KW"/>
</dbReference>
<gene>
    <name evidence="3" type="ORF">Ahy_A09g043149</name>
</gene>
<keyword evidence="1" id="KW-0378">Hydrolase</keyword>
<dbReference type="EMBL" id="SDMP01000009">
    <property type="protein sequence ID" value="RYR38181.1"/>
    <property type="molecule type" value="Genomic_DNA"/>
</dbReference>
<dbReference type="InterPro" id="IPR010285">
    <property type="entry name" value="DNA_helicase_pif1-like_DEAD"/>
</dbReference>
<proteinExistence type="inferred from homology"/>
<reference evidence="3 4" key="1">
    <citation type="submission" date="2019-01" db="EMBL/GenBank/DDBJ databases">
        <title>Sequencing of cultivated peanut Arachis hypogaea provides insights into genome evolution and oil improvement.</title>
        <authorList>
            <person name="Chen X."/>
        </authorList>
    </citation>
    <scope>NUCLEOTIDE SEQUENCE [LARGE SCALE GENOMIC DNA]</scope>
    <source>
        <strain evidence="4">cv. Fuhuasheng</strain>
        <tissue evidence="3">Leaves</tissue>
    </source>
</reference>
<keyword evidence="1" id="KW-0547">Nucleotide-binding</keyword>
<accession>A0A445BHT7</accession>